<evidence type="ECO:0000256" key="4">
    <source>
        <dbReference type="ARBA" id="ARBA00021562"/>
    </source>
</evidence>
<dbReference type="PROSITE" id="PS51553">
    <property type="entry name" value="GMPS_ATP_PPASE"/>
    <property type="match status" value="1"/>
</dbReference>
<feature type="binding site" evidence="12">
    <location>
        <begin position="231"/>
        <end position="237"/>
    </location>
    <ligand>
        <name>ATP</name>
        <dbReference type="ChEBI" id="CHEBI:30616"/>
    </ligand>
</feature>
<keyword evidence="5 11" id="KW-0436">Ligase</keyword>
<reference evidence="14 15" key="1">
    <citation type="submission" date="2019-03" db="EMBL/GenBank/DDBJ databases">
        <title>Genomic Encyclopedia of Type Strains, Phase IV (KMG-IV): sequencing the most valuable type-strain genomes for metagenomic binning, comparative biology and taxonomic classification.</title>
        <authorList>
            <person name="Goeker M."/>
        </authorList>
    </citation>
    <scope>NUCLEOTIDE SEQUENCE [LARGE SCALE GENOMIC DNA]</scope>
    <source>
        <strain evidence="14 15">DSM 12121</strain>
    </source>
</reference>
<dbReference type="HAMAP" id="MF_00344">
    <property type="entry name" value="GMP_synthase"/>
    <property type="match status" value="1"/>
</dbReference>
<feature type="domain" description="GMPS ATP-PPase" evidence="13">
    <location>
        <begin position="204"/>
        <end position="396"/>
    </location>
</feature>
<organism evidence="14 15">
    <name type="scientific">Azoarcus indigens</name>
    <dbReference type="NCBI Taxonomy" id="29545"/>
    <lineage>
        <taxon>Bacteria</taxon>
        <taxon>Pseudomonadati</taxon>
        <taxon>Pseudomonadota</taxon>
        <taxon>Betaproteobacteria</taxon>
        <taxon>Rhodocyclales</taxon>
        <taxon>Zoogloeaceae</taxon>
        <taxon>Azoarcus</taxon>
    </lineage>
</organism>
<sequence length="521" mass="57790">MNHHKILILDFGSQVSQLIARRVREQQVYCELHPYDVSEQFIRDFAPHGVILSGGPNSVYDAVDWRAPQAVFELGVPVLGICYGMQTMAEQLGGKVESSSKREFGYAEIRARGHSKLFNGIQDRSNDEGHGLLDVWMSHGDKVTELPAGFKVIGSNESCPVAAMADEERGFYGVQFHPEVTHTIKGKEMIARFVHDICGCGHDWNMPDYIAEAVARIREQVGDEEVILGLSGGVDSSVAAALLHRAIGEQLTCVFVDNGLLRLNEAEQVMETFGRSLGVRVVHVDATEQFMGHLKGVSDPEQKRKIIGREFVEVFQAEAQKLPKAKWLAQGTIYPDVIESAGAKTGKAHAIKSHHNVGGLPETLNLKLLEPLRELFKDEVRELGVALGLPHDMVYRHPFPGPGLGVRILGEVKKEFADLLRRADAIFIDELRAADWYDKTSQAFAVFLPVKSVGVMGDGRTYEYVVALRAVQTQDFMTAHWAELPHSLLGKVSNRIINEVRGINRVVYDISGKPPATIEWE</sequence>
<dbReference type="GO" id="GO:0003921">
    <property type="term" value="F:GMP synthase activity"/>
    <property type="evidence" value="ECO:0007669"/>
    <property type="project" value="InterPro"/>
</dbReference>
<dbReference type="InterPro" id="IPR022955">
    <property type="entry name" value="GMP_synthase"/>
</dbReference>
<comment type="caution">
    <text evidence="14">The sequence shown here is derived from an EMBL/GenBank/DDBJ whole genome shotgun (WGS) entry which is preliminary data.</text>
</comment>
<keyword evidence="9 11" id="KW-0067">ATP-binding</keyword>
<dbReference type="GO" id="GO:0005524">
    <property type="term" value="F:ATP binding"/>
    <property type="evidence" value="ECO:0007669"/>
    <property type="project" value="UniProtKB-UniRule"/>
</dbReference>
<keyword evidence="15" id="KW-1185">Reference proteome</keyword>
<dbReference type="SUPFAM" id="SSF52317">
    <property type="entry name" value="Class I glutamine amidotransferase-like"/>
    <property type="match status" value="1"/>
</dbReference>
<dbReference type="InterPro" id="IPR029062">
    <property type="entry name" value="Class_I_gatase-like"/>
</dbReference>
<evidence type="ECO:0000256" key="11">
    <source>
        <dbReference type="HAMAP-Rule" id="MF_00344"/>
    </source>
</evidence>
<comment type="catalytic activity">
    <reaction evidence="11">
        <text>XMP + L-glutamine + ATP + H2O = GMP + L-glutamate + AMP + diphosphate + 2 H(+)</text>
        <dbReference type="Rhea" id="RHEA:11680"/>
        <dbReference type="ChEBI" id="CHEBI:15377"/>
        <dbReference type="ChEBI" id="CHEBI:15378"/>
        <dbReference type="ChEBI" id="CHEBI:29985"/>
        <dbReference type="ChEBI" id="CHEBI:30616"/>
        <dbReference type="ChEBI" id="CHEBI:33019"/>
        <dbReference type="ChEBI" id="CHEBI:57464"/>
        <dbReference type="ChEBI" id="CHEBI:58115"/>
        <dbReference type="ChEBI" id="CHEBI:58359"/>
        <dbReference type="ChEBI" id="CHEBI:456215"/>
        <dbReference type="EC" id="6.3.5.2"/>
    </reaction>
</comment>
<dbReference type="PANTHER" id="PTHR11922">
    <property type="entry name" value="GMP SYNTHASE-RELATED"/>
    <property type="match status" value="1"/>
</dbReference>
<dbReference type="UniPathway" id="UPA00189">
    <property type="reaction ID" value="UER00296"/>
</dbReference>
<dbReference type="Pfam" id="PF02540">
    <property type="entry name" value="NAD_synthase"/>
    <property type="match status" value="1"/>
</dbReference>
<dbReference type="InterPro" id="IPR025777">
    <property type="entry name" value="GMPS_ATP_PPase_dom"/>
</dbReference>
<dbReference type="Gene3D" id="3.40.50.880">
    <property type="match status" value="1"/>
</dbReference>
<dbReference type="PROSITE" id="PS51273">
    <property type="entry name" value="GATASE_TYPE_1"/>
    <property type="match status" value="1"/>
</dbReference>
<keyword evidence="7 11" id="KW-0332">GMP biosynthesis</keyword>
<feature type="active site" description="Nucleophile" evidence="11">
    <location>
        <position position="82"/>
    </location>
</feature>
<evidence type="ECO:0000256" key="3">
    <source>
        <dbReference type="ARBA" id="ARBA00012746"/>
    </source>
</evidence>
<dbReference type="InterPro" id="IPR001674">
    <property type="entry name" value="GMP_synth_C"/>
</dbReference>
<feature type="active site" evidence="11">
    <location>
        <position position="177"/>
    </location>
</feature>
<evidence type="ECO:0000256" key="12">
    <source>
        <dbReference type="PROSITE-ProRule" id="PRU00886"/>
    </source>
</evidence>
<evidence type="ECO:0000256" key="5">
    <source>
        <dbReference type="ARBA" id="ARBA00022598"/>
    </source>
</evidence>
<dbReference type="CDD" id="cd01997">
    <property type="entry name" value="GMP_synthase_C"/>
    <property type="match status" value="1"/>
</dbReference>
<dbReference type="InterPro" id="IPR004739">
    <property type="entry name" value="GMP_synth_GATase"/>
</dbReference>
<evidence type="ECO:0000256" key="10">
    <source>
        <dbReference type="ARBA" id="ARBA00022962"/>
    </source>
</evidence>
<dbReference type="EMBL" id="SNVV01000002">
    <property type="protein sequence ID" value="TDN56305.1"/>
    <property type="molecule type" value="Genomic_DNA"/>
</dbReference>
<dbReference type="SUPFAM" id="SSF54810">
    <property type="entry name" value="GMP synthetase C-terminal dimerisation domain"/>
    <property type="match status" value="1"/>
</dbReference>
<dbReference type="SUPFAM" id="SSF52402">
    <property type="entry name" value="Adenine nucleotide alpha hydrolases-like"/>
    <property type="match status" value="1"/>
</dbReference>
<evidence type="ECO:0000259" key="13">
    <source>
        <dbReference type="PROSITE" id="PS51553"/>
    </source>
</evidence>
<dbReference type="Gene3D" id="3.30.300.10">
    <property type="match status" value="1"/>
</dbReference>
<evidence type="ECO:0000256" key="2">
    <source>
        <dbReference type="ARBA" id="ARBA00005153"/>
    </source>
</evidence>
<evidence type="ECO:0000256" key="7">
    <source>
        <dbReference type="ARBA" id="ARBA00022749"/>
    </source>
</evidence>
<dbReference type="InterPro" id="IPR017926">
    <property type="entry name" value="GATASE"/>
</dbReference>
<keyword evidence="8 11" id="KW-0658">Purine biosynthesis</keyword>
<evidence type="ECO:0000256" key="9">
    <source>
        <dbReference type="ARBA" id="ARBA00022840"/>
    </source>
</evidence>
<gene>
    <name evidence="11" type="primary">guaA</name>
    <name evidence="14" type="ORF">C7389_102241</name>
</gene>
<keyword evidence="10 11" id="KW-0315">Glutamine amidotransferase</keyword>
<dbReference type="EC" id="6.3.5.2" evidence="3 11"/>
<evidence type="ECO:0000256" key="1">
    <source>
        <dbReference type="ARBA" id="ARBA00002332"/>
    </source>
</evidence>
<evidence type="ECO:0000313" key="14">
    <source>
        <dbReference type="EMBL" id="TDN56305.1"/>
    </source>
</evidence>
<dbReference type="InterPro" id="IPR022310">
    <property type="entry name" value="NAD/GMP_synthase"/>
</dbReference>
<keyword evidence="6 11" id="KW-0547">Nucleotide-binding</keyword>
<dbReference type="RefSeq" id="WP_133588642.1">
    <property type="nucleotide sequence ID" value="NZ_SNVV01000002.1"/>
</dbReference>
<dbReference type="Proteomes" id="UP000295129">
    <property type="component" value="Unassembled WGS sequence"/>
</dbReference>
<dbReference type="NCBIfam" id="TIGR00888">
    <property type="entry name" value="guaA_Nterm"/>
    <property type="match status" value="1"/>
</dbReference>
<dbReference type="FunFam" id="3.40.50.880:FF:000001">
    <property type="entry name" value="GMP synthase [glutamine-hydrolyzing]"/>
    <property type="match status" value="1"/>
</dbReference>
<dbReference type="FunFam" id="3.30.300.10:FF:000002">
    <property type="entry name" value="GMP synthase [glutamine-hydrolyzing]"/>
    <property type="match status" value="1"/>
</dbReference>
<comment type="function">
    <text evidence="1 11">Catalyzes the synthesis of GMP from XMP.</text>
</comment>
<dbReference type="PRINTS" id="PR00099">
    <property type="entry name" value="CPSGATASE"/>
</dbReference>
<comment type="subunit">
    <text evidence="11">Homodimer.</text>
</comment>
<dbReference type="Pfam" id="PF00958">
    <property type="entry name" value="GMP_synt_C"/>
    <property type="match status" value="1"/>
</dbReference>
<dbReference type="PRINTS" id="PR00097">
    <property type="entry name" value="ANTSNTHASEII"/>
</dbReference>
<dbReference type="CDD" id="cd01742">
    <property type="entry name" value="GATase1_GMP_Synthase"/>
    <property type="match status" value="1"/>
</dbReference>
<comment type="pathway">
    <text evidence="2 11">Purine metabolism; GMP biosynthesis; GMP from XMP (L-Gln route): step 1/1.</text>
</comment>
<dbReference type="Pfam" id="PF00117">
    <property type="entry name" value="GATase"/>
    <property type="match status" value="1"/>
</dbReference>
<dbReference type="NCBIfam" id="NF000848">
    <property type="entry name" value="PRK00074.1"/>
    <property type="match status" value="1"/>
</dbReference>
<evidence type="ECO:0000313" key="15">
    <source>
        <dbReference type="Proteomes" id="UP000295129"/>
    </source>
</evidence>
<dbReference type="GO" id="GO:0005829">
    <property type="term" value="C:cytosol"/>
    <property type="evidence" value="ECO:0007669"/>
    <property type="project" value="TreeGrafter"/>
</dbReference>
<dbReference type="Gene3D" id="3.40.50.620">
    <property type="entry name" value="HUPs"/>
    <property type="match status" value="1"/>
</dbReference>
<proteinExistence type="inferred from homology"/>
<dbReference type="AlphaFoldDB" id="A0A4R6EDN8"/>
<evidence type="ECO:0000256" key="6">
    <source>
        <dbReference type="ARBA" id="ARBA00022741"/>
    </source>
</evidence>
<dbReference type="InterPro" id="IPR014729">
    <property type="entry name" value="Rossmann-like_a/b/a_fold"/>
</dbReference>
<dbReference type="PRINTS" id="PR00096">
    <property type="entry name" value="GATASE"/>
</dbReference>
<protein>
    <recommendedName>
        <fullName evidence="4 11">GMP synthase [glutamine-hydrolyzing]</fullName>
        <ecNumber evidence="3 11">6.3.5.2</ecNumber>
    </recommendedName>
    <alternativeName>
        <fullName evidence="11">GMP synthetase</fullName>
    </alternativeName>
    <alternativeName>
        <fullName evidence="11">Glutamine amidotransferase</fullName>
    </alternativeName>
</protein>
<dbReference type="FunFam" id="3.40.50.620:FF:000001">
    <property type="entry name" value="GMP synthase [glutamine-hydrolyzing]"/>
    <property type="match status" value="1"/>
</dbReference>
<feature type="active site" evidence="11">
    <location>
        <position position="179"/>
    </location>
</feature>
<evidence type="ECO:0000256" key="8">
    <source>
        <dbReference type="ARBA" id="ARBA00022755"/>
    </source>
</evidence>
<dbReference type="PANTHER" id="PTHR11922:SF2">
    <property type="entry name" value="GMP SYNTHASE [GLUTAMINE-HYDROLYZING]"/>
    <property type="match status" value="1"/>
</dbReference>
<accession>A0A4R6EDN8</accession>
<name>A0A4R6EDN8_9RHOO</name>
<dbReference type="OrthoDB" id="9802219at2"/>
<dbReference type="NCBIfam" id="TIGR00884">
    <property type="entry name" value="guaA_Cterm"/>
    <property type="match status" value="1"/>
</dbReference>